<organism evidence="5 7">
    <name type="scientific">Cercospora beticola</name>
    <name type="common">Sugarbeet leaf spot fungus</name>
    <dbReference type="NCBI Taxonomy" id="122368"/>
    <lineage>
        <taxon>Eukaryota</taxon>
        <taxon>Fungi</taxon>
        <taxon>Dikarya</taxon>
        <taxon>Ascomycota</taxon>
        <taxon>Pezizomycotina</taxon>
        <taxon>Dothideomycetes</taxon>
        <taxon>Dothideomycetidae</taxon>
        <taxon>Mycosphaerellales</taxon>
        <taxon>Mycosphaerellaceae</taxon>
        <taxon>Cercospora</taxon>
    </lineage>
</organism>
<dbReference type="EMBL" id="CP134185">
    <property type="protein sequence ID" value="WPA97730.1"/>
    <property type="molecule type" value="Genomic_DNA"/>
</dbReference>
<feature type="region of interest" description="Disordered" evidence="4">
    <location>
        <begin position="432"/>
        <end position="476"/>
    </location>
</feature>
<keyword evidence="2 5" id="KW-0689">Ribosomal protein</keyword>
<name>A0A2G5IBB1_CERBT</name>
<feature type="region of interest" description="Disordered" evidence="4">
    <location>
        <begin position="347"/>
        <end position="367"/>
    </location>
</feature>
<dbReference type="Proteomes" id="UP000230605">
    <property type="component" value="Chromosome 1"/>
</dbReference>
<sequence length="599" mass="64901">MIVRALRLRHGRIALPRRIHTSSNRLSSLESTVSPNAEAGERVGIPQFAATAKETIGPNTVVDRSVPLNDPNHPVALDYAFFQHNKKYTSGVGSTIAPHYKPHELLTKPPSPRDITLEALIAAQTHIGHATSLWNPSNARYIFGIRGEHDPIHIISPDATASHLRRACKVVSGVAERGGLILFVGTRQGQARAVVKAAELSKGCHLFTKWIPGTITNGQQILGRCEKRVKNELDEDVTEQYGFQDQLFSKAAIKPDLVVCLNPLENYVLLHECGLNNIPTMGIIDTDANPTWVTYPIPANDDSLRAVQFICGVLGRAGQEGQERRLRDARPTSKRPGGFVVYPAVHGLQPPEGERRNQRGGVRAVGNAQRMKIQSRADAGHFAAAEQALDSQDEPLFPDDFEGTDVRQHERDQSLLDQAEKILFENESAAASAADASGSKIPTSASGIPSAEQMSGMDTLETQQPEDLAESISDEELDMYAQFNDAEAPDLSAVDQSLVNETYAPAAEADTSAEDAAQFGIKAEPGTGTDDPVYSQAEAATETPNDTIEQVGEVEKELGEQAPEVKVANEQGNPEVQDVDAESQKEVDNAVDSAKKEDK</sequence>
<dbReference type="PANTHER" id="PTHR12534">
    <property type="entry name" value="30S RIBOSOMAL PROTEIN S2 PROKARYOTIC AND ORGANELLAR"/>
    <property type="match status" value="1"/>
</dbReference>
<evidence type="ECO:0000313" key="6">
    <source>
        <dbReference type="EMBL" id="WPA97730.1"/>
    </source>
</evidence>
<dbReference type="Gene3D" id="3.40.50.10490">
    <property type="entry name" value="Glucose-6-phosphate isomerase like protein, domain 1"/>
    <property type="match status" value="1"/>
</dbReference>
<dbReference type="CDD" id="cd01425">
    <property type="entry name" value="RPS2"/>
    <property type="match status" value="1"/>
</dbReference>
<dbReference type="InterPro" id="IPR023591">
    <property type="entry name" value="Ribosomal_uS2_flav_dom_sf"/>
</dbReference>
<feature type="compositionally biased region" description="Basic and acidic residues" evidence="4">
    <location>
        <begin position="582"/>
        <end position="599"/>
    </location>
</feature>
<feature type="compositionally biased region" description="Acidic residues" evidence="4">
    <location>
        <begin position="391"/>
        <end position="403"/>
    </location>
</feature>
<dbReference type="GO" id="GO:0006412">
    <property type="term" value="P:translation"/>
    <property type="evidence" value="ECO:0007669"/>
    <property type="project" value="InterPro"/>
</dbReference>
<feature type="region of interest" description="Disordered" evidence="4">
    <location>
        <begin position="505"/>
        <end position="599"/>
    </location>
</feature>
<evidence type="ECO:0000256" key="4">
    <source>
        <dbReference type="SAM" id="MobiDB-lite"/>
    </source>
</evidence>
<dbReference type="InterPro" id="IPR018130">
    <property type="entry name" value="Ribosomal_uS2_CS"/>
</dbReference>
<dbReference type="PRINTS" id="PR00395">
    <property type="entry name" value="RIBOSOMALS2"/>
</dbReference>
<feature type="compositionally biased region" description="Low complexity" evidence="4">
    <location>
        <begin position="505"/>
        <end position="517"/>
    </location>
</feature>
<comment type="similarity">
    <text evidence="1">Belongs to the universal ribosomal protein uS2 family.</text>
</comment>
<feature type="region of interest" description="Disordered" evidence="4">
    <location>
        <begin position="389"/>
        <end position="411"/>
    </location>
</feature>
<dbReference type="GO" id="GO:0003735">
    <property type="term" value="F:structural constituent of ribosome"/>
    <property type="evidence" value="ECO:0007669"/>
    <property type="project" value="InterPro"/>
</dbReference>
<evidence type="ECO:0000256" key="1">
    <source>
        <dbReference type="ARBA" id="ARBA00006242"/>
    </source>
</evidence>
<dbReference type="InterPro" id="IPR001865">
    <property type="entry name" value="Ribosomal_uS2"/>
</dbReference>
<keyword evidence="3" id="KW-0687">Ribonucleoprotein</keyword>
<dbReference type="SUPFAM" id="SSF52313">
    <property type="entry name" value="Ribosomal protein S2"/>
    <property type="match status" value="1"/>
</dbReference>
<reference evidence="5 7" key="1">
    <citation type="submission" date="2015-10" db="EMBL/GenBank/DDBJ databases">
        <title>The cercosporin biosynthetic gene cluster was horizontally transferred to several fungal lineages and shown to be expanded in Cercospora beticola based on microsynteny with recipient genomes.</title>
        <authorList>
            <person name="De Jonge R."/>
            <person name="Ebert M.K."/>
            <person name="Suttle J.C."/>
            <person name="Jurick Ii W.M."/>
            <person name="Secor G.A."/>
            <person name="Thomma B.P."/>
            <person name="Van De Peer Y."/>
            <person name="Bolton M.D."/>
        </authorList>
    </citation>
    <scope>NUCLEOTIDE SEQUENCE [LARGE SCALE GENOMIC DNA]</scope>
    <source>
        <strain evidence="5 7">09-40</strain>
    </source>
</reference>
<evidence type="ECO:0000256" key="3">
    <source>
        <dbReference type="ARBA" id="ARBA00023274"/>
    </source>
</evidence>
<evidence type="ECO:0000313" key="8">
    <source>
        <dbReference type="Proteomes" id="UP001302367"/>
    </source>
</evidence>
<accession>A0A2G5IBB1</accession>
<dbReference type="PANTHER" id="PTHR12534:SF0">
    <property type="entry name" value="SMALL RIBOSOMAL SUBUNIT PROTEIN US2M"/>
    <property type="match status" value="1"/>
</dbReference>
<dbReference type="GO" id="GO:0005763">
    <property type="term" value="C:mitochondrial small ribosomal subunit"/>
    <property type="evidence" value="ECO:0007669"/>
    <property type="project" value="TreeGrafter"/>
</dbReference>
<dbReference type="EMBL" id="LKMD01000100">
    <property type="protein sequence ID" value="PIB02085.1"/>
    <property type="molecule type" value="Genomic_DNA"/>
</dbReference>
<dbReference type="OrthoDB" id="2320368at2759"/>
<dbReference type="HAMAP" id="MF_00291_B">
    <property type="entry name" value="Ribosomal_uS2_B"/>
    <property type="match status" value="1"/>
</dbReference>
<proteinExistence type="inferred from homology"/>
<dbReference type="Proteomes" id="UP001302367">
    <property type="component" value="Chromosome 2"/>
</dbReference>
<dbReference type="Pfam" id="PF00318">
    <property type="entry name" value="Ribosomal_S2"/>
    <property type="match status" value="1"/>
</dbReference>
<gene>
    <name evidence="5" type="ORF">CB0940_02138</name>
    <name evidence="6" type="ORF">RHO25_002341</name>
</gene>
<evidence type="ECO:0000313" key="7">
    <source>
        <dbReference type="Proteomes" id="UP000230605"/>
    </source>
</evidence>
<dbReference type="InterPro" id="IPR005706">
    <property type="entry name" value="Ribosomal_uS2_bac/mit/plastid"/>
</dbReference>
<feature type="compositionally biased region" description="Acidic residues" evidence="4">
    <location>
        <begin position="467"/>
        <end position="476"/>
    </location>
</feature>
<protein>
    <submittedName>
        <fullName evidence="5">37S ribosomal protein MRP4, mitochondrial</fullName>
    </submittedName>
</protein>
<evidence type="ECO:0000256" key="2">
    <source>
        <dbReference type="ARBA" id="ARBA00022980"/>
    </source>
</evidence>
<dbReference type="PROSITE" id="PS00962">
    <property type="entry name" value="RIBOSOMAL_S2_1"/>
    <property type="match status" value="1"/>
</dbReference>
<dbReference type="AlphaFoldDB" id="A0A2G5IBB1"/>
<reference evidence="6 8" key="2">
    <citation type="submission" date="2023-09" db="EMBL/GenBank/DDBJ databases">
        <title>Complete-Gapless Cercospora beticola genome.</title>
        <authorList>
            <person name="Wyatt N.A."/>
            <person name="Spanner R.E."/>
            <person name="Bolton M.D."/>
        </authorList>
    </citation>
    <scope>NUCLEOTIDE SEQUENCE [LARGE SCALE GENOMIC DNA]</scope>
    <source>
        <strain evidence="6">Cb09-40</strain>
    </source>
</reference>
<keyword evidence="8" id="KW-1185">Reference proteome</keyword>
<evidence type="ECO:0000313" key="5">
    <source>
        <dbReference type="EMBL" id="PIB02085.1"/>
    </source>
</evidence>